<evidence type="ECO:0000256" key="1">
    <source>
        <dbReference type="SAM" id="Phobius"/>
    </source>
</evidence>
<gene>
    <name evidence="2" type="ORF">SAMN02745168_0593</name>
</gene>
<keyword evidence="3" id="KW-1185">Reference proteome</keyword>
<protein>
    <submittedName>
        <fullName evidence="2">Uncharacterized protein</fullName>
    </submittedName>
</protein>
<organism evidence="2 3">
    <name type="scientific">Papillibacter cinnamivorans DSM 12816</name>
    <dbReference type="NCBI Taxonomy" id="1122930"/>
    <lineage>
        <taxon>Bacteria</taxon>
        <taxon>Bacillati</taxon>
        <taxon>Bacillota</taxon>
        <taxon>Clostridia</taxon>
        <taxon>Eubacteriales</taxon>
        <taxon>Oscillospiraceae</taxon>
        <taxon>Papillibacter</taxon>
    </lineage>
</organism>
<dbReference type="Proteomes" id="UP000192790">
    <property type="component" value="Unassembled WGS sequence"/>
</dbReference>
<evidence type="ECO:0000313" key="2">
    <source>
        <dbReference type="EMBL" id="SMC38076.1"/>
    </source>
</evidence>
<dbReference type="RefSeq" id="WP_159447984.1">
    <property type="nucleotide sequence ID" value="NZ_FWXW01000001.1"/>
</dbReference>
<evidence type="ECO:0000313" key="3">
    <source>
        <dbReference type="Proteomes" id="UP000192790"/>
    </source>
</evidence>
<accession>A0A1W1YPL9</accession>
<proteinExistence type="predicted"/>
<keyword evidence="1" id="KW-0812">Transmembrane</keyword>
<dbReference type="STRING" id="1122930.SAMN02745168_0593"/>
<reference evidence="2 3" key="1">
    <citation type="submission" date="2017-04" db="EMBL/GenBank/DDBJ databases">
        <authorList>
            <person name="Afonso C.L."/>
            <person name="Miller P.J."/>
            <person name="Scott M.A."/>
            <person name="Spackman E."/>
            <person name="Goraichik I."/>
            <person name="Dimitrov K.M."/>
            <person name="Suarez D.L."/>
            <person name="Swayne D.E."/>
        </authorList>
    </citation>
    <scope>NUCLEOTIDE SEQUENCE [LARGE SCALE GENOMIC DNA]</scope>
    <source>
        <strain evidence="2 3">DSM 12816</strain>
    </source>
</reference>
<keyword evidence="1" id="KW-0472">Membrane</keyword>
<dbReference type="EMBL" id="FWXW01000001">
    <property type="protein sequence ID" value="SMC38076.1"/>
    <property type="molecule type" value="Genomic_DNA"/>
</dbReference>
<dbReference type="AlphaFoldDB" id="A0A1W1YPL9"/>
<sequence>MKIFVDPKDPHWMEKTAFGNVSNEFFNLIIRICCPIIAVSIAVNVVLRLLK</sequence>
<name>A0A1W1YPL9_9FIRM</name>
<feature type="transmembrane region" description="Helical" evidence="1">
    <location>
        <begin position="28"/>
        <end position="50"/>
    </location>
</feature>
<keyword evidence="1" id="KW-1133">Transmembrane helix</keyword>